<organism evidence="2">
    <name type="scientific">Pyrodinium bahamense</name>
    <dbReference type="NCBI Taxonomy" id="73915"/>
    <lineage>
        <taxon>Eukaryota</taxon>
        <taxon>Sar</taxon>
        <taxon>Alveolata</taxon>
        <taxon>Dinophyceae</taxon>
        <taxon>Gonyaulacales</taxon>
        <taxon>Pyrocystaceae</taxon>
        <taxon>Pyrodinium</taxon>
    </lineage>
</organism>
<reference evidence="2" key="1">
    <citation type="submission" date="2021-01" db="EMBL/GenBank/DDBJ databases">
        <authorList>
            <person name="Corre E."/>
            <person name="Pelletier E."/>
            <person name="Niang G."/>
            <person name="Scheremetjew M."/>
            <person name="Finn R."/>
            <person name="Kale V."/>
            <person name="Holt S."/>
            <person name="Cochrane G."/>
            <person name="Meng A."/>
            <person name="Brown T."/>
            <person name="Cohen L."/>
        </authorList>
    </citation>
    <scope>NUCLEOTIDE SEQUENCE</scope>
    <source>
        <strain evidence="2">Pbaha01</strain>
    </source>
</reference>
<sequence length="244" mass="26801">MDPERDGDSNNGAAEVHAKGAAEVHANGTSDSPEVRKCWLGNWTVWWVVGLATSITFFWPTSPILRSALQRVPAGPCFILHVVASGIITAACFFNVFHTPSHGPTYCLVHRWLGRVGMVASYVGLACGLLSAWWERWSPSVRGTMIGLSVVASIQFGTTTAGLVGIRLAIAARKNGDMEKFNKLVRWHRTLMIALWVACMAPGWFRLPHLFGASKGSPLMFLGMLPVLVWTFRQGRAMDNKTCF</sequence>
<evidence type="ECO:0008006" key="3">
    <source>
        <dbReference type="Google" id="ProtNLM"/>
    </source>
</evidence>
<protein>
    <recommendedName>
        <fullName evidence="3">Cytochrome b561 domain-containing protein</fullName>
    </recommendedName>
</protein>
<proteinExistence type="predicted"/>
<dbReference type="EMBL" id="HBEG01052173">
    <property type="protein sequence ID" value="CAD8388068.1"/>
    <property type="molecule type" value="Transcribed_RNA"/>
</dbReference>
<feature type="transmembrane region" description="Helical" evidence="1">
    <location>
        <begin position="213"/>
        <end position="232"/>
    </location>
</feature>
<gene>
    <name evidence="2" type="ORF">PBAH0796_LOCUS31756</name>
</gene>
<evidence type="ECO:0000313" key="2">
    <source>
        <dbReference type="EMBL" id="CAD8388068.1"/>
    </source>
</evidence>
<keyword evidence="1" id="KW-0812">Transmembrane</keyword>
<feature type="transmembrane region" description="Helical" evidence="1">
    <location>
        <begin position="40"/>
        <end position="59"/>
    </location>
</feature>
<dbReference type="AlphaFoldDB" id="A0A7S0BA41"/>
<feature type="transmembrane region" description="Helical" evidence="1">
    <location>
        <begin position="146"/>
        <end position="170"/>
    </location>
</feature>
<keyword evidence="1" id="KW-0472">Membrane</keyword>
<evidence type="ECO:0000256" key="1">
    <source>
        <dbReference type="SAM" id="Phobius"/>
    </source>
</evidence>
<accession>A0A7S0BA41</accession>
<feature type="transmembrane region" description="Helical" evidence="1">
    <location>
        <begin position="79"/>
        <end position="100"/>
    </location>
</feature>
<feature type="transmembrane region" description="Helical" evidence="1">
    <location>
        <begin position="190"/>
        <end position="207"/>
    </location>
</feature>
<feature type="transmembrane region" description="Helical" evidence="1">
    <location>
        <begin position="112"/>
        <end position="134"/>
    </location>
</feature>
<keyword evidence="1" id="KW-1133">Transmembrane helix</keyword>
<name>A0A7S0BA41_9DINO</name>